<organism evidence="2 3">
    <name type="scientific">Candidatus Southlakia epibionticum</name>
    <dbReference type="NCBI Taxonomy" id="3043284"/>
    <lineage>
        <taxon>Bacteria</taxon>
        <taxon>Candidatus Saccharimonadota</taxon>
        <taxon>Candidatus Saccharimonadia</taxon>
        <taxon>Candidatus Saccharimonadales</taxon>
        <taxon>Candidatus Saccharimonadaceae</taxon>
        <taxon>Candidatus Southlakia</taxon>
    </lineage>
</organism>
<gene>
    <name evidence="2" type="ORF">SEML1_0843</name>
</gene>
<dbReference type="InterPro" id="IPR027417">
    <property type="entry name" value="P-loop_NTPase"/>
</dbReference>
<feature type="domain" description="Helicase ATP-binding" evidence="1">
    <location>
        <begin position="97"/>
        <end position="278"/>
    </location>
</feature>
<dbReference type="Pfam" id="PF19778">
    <property type="entry name" value="RE_endonuc"/>
    <property type="match status" value="1"/>
</dbReference>
<name>A0ABY8WW32_9BACT</name>
<dbReference type="SMART" id="SM00487">
    <property type="entry name" value="DEXDc"/>
    <property type="match status" value="1"/>
</dbReference>
<dbReference type="InterPro" id="IPR050742">
    <property type="entry name" value="Helicase_Restrict-Modif_Enz"/>
</dbReference>
<evidence type="ECO:0000313" key="3">
    <source>
        <dbReference type="Proteomes" id="UP001177295"/>
    </source>
</evidence>
<dbReference type="PANTHER" id="PTHR47396:SF1">
    <property type="entry name" value="ATP-DEPENDENT HELICASE IRC3-RELATED"/>
    <property type="match status" value="1"/>
</dbReference>
<keyword evidence="3" id="KW-1185">Reference proteome</keyword>
<dbReference type="PANTHER" id="PTHR47396">
    <property type="entry name" value="TYPE I RESTRICTION ENZYME ECOKI R PROTEIN"/>
    <property type="match status" value="1"/>
</dbReference>
<evidence type="ECO:0000259" key="1">
    <source>
        <dbReference type="PROSITE" id="PS51192"/>
    </source>
</evidence>
<sequence length="918" mass="104936">MKLKFDPNQQYQLDAINAVVDIFTGQPKDIDGATRHMDQDGQLSLEATIAKGNSLTLDVAQIIENTHKIQEKNDIEKSETKEGDFSFPTNFPLETSEKSLKHGMNFSIEMETGTGKTYVYLRTIHELHQHYGWKKFIIVVPSVAIREGVLKNLAITREHFADLYQNPEMNYYVWDSKKTGQAREFATNDTLQIMVITIDSFAKAANIMNKQSDYGRPLDFIRATNPVVIVDEPQNMETDTRKAAIESLHPLCTLRYSATHKNPYNLLYRLTPVDAYDKHLVKKIEVHSVLSEDSYNDAYVNVVKLERKGKSRIIAHVEVDTSDERGLQRRVVKVSPGDDLAELTGRAVYENYVVERIDFIEQAVEFANSKTVYVGRKDESLREEILKRQIELTIEDHFDKQKQLGTNVKVLSLFFIDKVANYREYTPGGVVKGKFAEWFEEIYQKVAAKPRFAGMLDGLAVEMVHDGYFAKDKIGQWKDSRDTKGEGGRTKDDDSAYNLIMKDKERLLDPNEPLRFIFSHSALREGWDNPNVFTICTLNETSSEMKKRQEIGRGLRLPVDINGERVHDQNTNVLTVVANESYADFSRKLQTEIEQETGISFSGRIKNRDDRRRIRLTKSLALSDDFKELWERIKHKTVYRVAFDVDELVRQATKQLVLVEVVRPQIVDTRVRIEQLGAERGFTVSETPGAGVAANIQKVYVPDILSVLEKRTGLTRAMIFAVLDKADVFGKLARNPQQMIDEAARAINRAKQEVMVDGISYQKTGESYDMCLFENHELEAYLYDAAMKSGAIAVDNPDKTIYDYVTVDSEVEYKFMKALEQAGNIRFYVKLPGWFTIPTPLGSYNPDWAVVFDGDERVYFVAETKGVNKINNSHLSASERGKILAARQHFVEVEVEYVAPVRDLQSALKKCDMKERKW</sequence>
<dbReference type="RefSeq" id="WP_376753967.1">
    <property type="nucleotide sequence ID" value="NZ_CP124550.1"/>
</dbReference>
<dbReference type="InterPro" id="IPR014001">
    <property type="entry name" value="Helicase_ATP-bd"/>
</dbReference>
<dbReference type="InterPro" id="IPR006935">
    <property type="entry name" value="Helicase/UvrB_N"/>
</dbReference>
<proteinExistence type="predicted"/>
<evidence type="ECO:0000313" key="2">
    <source>
        <dbReference type="EMBL" id="WIO46439.1"/>
    </source>
</evidence>
<dbReference type="InterPro" id="IPR045572">
    <property type="entry name" value="RE_endonuc_C"/>
</dbReference>
<dbReference type="Proteomes" id="UP001177295">
    <property type="component" value="Chromosome"/>
</dbReference>
<dbReference type="SUPFAM" id="SSF52540">
    <property type="entry name" value="P-loop containing nucleoside triphosphate hydrolases"/>
    <property type="match status" value="1"/>
</dbReference>
<protein>
    <recommendedName>
        <fullName evidence="1">Helicase ATP-binding domain-containing protein</fullName>
    </recommendedName>
</protein>
<dbReference type="PROSITE" id="PS51192">
    <property type="entry name" value="HELICASE_ATP_BIND_1"/>
    <property type="match status" value="1"/>
</dbReference>
<accession>A0ABY8WW32</accession>
<dbReference type="Gene3D" id="3.40.50.300">
    <property type="entry name" value="P-loop containing nucleotide triphosphate hydrolases"/>
    <property type="match status" value="2"/>
</dbReference>
<dbReference type="EMBL" id="CP124550">
    <property type="protein sequence ID" value="WIO46439.1"/>
    <property type="molecule type" value="Genomic_DNA"/>
</dbReference>
<reference evidence="2 3" key="1">
    <citation type="journal article" date="2023" name="Cell">
        <title>Genetic manipulation of Patescibacteria provides mechanistic insights into microbial dark matter and the epibiotic lifestyle.</title>
        <authorList>
            <person name="Wang Y."/>
            <person name="Gallagher L.A."/>
            <person name="Andrade P.A."/>
            <person name="Liu A."/>
            <person name="Humphreys I.R."/>
            <person name="Turkarslan S."/>
            <person name="Cutler K.J."/>
            <person name="Arrieta-Ortiz M.L."/>
            <person name="Li Y."/>
            <person name="Radey M.C."/>
            <person name="McLean J.S."/>
            <person name="Cong Q."/>
            <person name="Baker D."/>
            <person name="Baliga N.S."/>
            <person name="Peterson S.B."/>
            <person name="Mougous J.D."/>
        </authorList>
    </citation>
    <scope>NUCLEOTIDE SEQUENCE [LARGE SCALE GENOMIC DNA]</scope>
    <source>
        <strain evidence="2 3">ML1</strain>
    </source>
</reference>
<dbReference type="Pfam" id="PF04851">
    <property type="entry name" value="ResIII"/>
    <property type="match status" value="1"/>
</dbReference>